<feature type="domain" description="Acyl-CoA dehydrogenase/oxidase C-terminal" evidence="7">
    <location>
        <begin position="226"/>
        <end position="374"/>
    </location>
</feature>
<dbReference type="SUPFAM" id="SSF47203">
    <property type="entry name" value="Acyl-CoA dehydrogenase C-terminal domain-like"/>
    <property type="match status" value="1"/>
</dbReference>
<keyword evidence="4 6" id="KW-0274">FAD</keyword>
<comment type="caution">
    <text evidence="10">The sequence shown here is derived from an EMBL/GenBank/DDBJ whole genome shotgun (WGS) entry which is preliminary data.</text>
</comment>
<dbReference type="InterPro" id="IPR009075">
    <property type="entry name" value="AcylCo_DH/oxidase_C"/>
</dbReference>
<evidence type="ECO:0000256" key="4">
    <source>
        <dbReference type="ARBA" id="ARBA00022827"/>
    </source>
</evidence>
<dbReference type="EMBL" id="JAMSLR010000001">
    <property type="protein sequence ID" value="MCM8747842.1"/>
    <property type="molecule type" value="Genomic_DNA"/>
</dbReference>
<dbReference type="InterPro" id="IPR046373">
    <property type="entry name" value="Acyl-CoA_Oxase/DH_mid-dom_sf"/>
</dbReference>
<dbReference type="AlphaFoldDB" id="A0AA42B988"/>
<dbReference type="SUPFAM" id="SSF56645">
    <property type="entry name" value="Acyl-CoA dehydrogenase NM domain-like"/>
    <property type="match status" value="1"/>
</dbReference>
<dbReference type="Gene3D" id="1.20.140.10">
    <property type="entry name" value="Butyryl-CoA Dehydrogenase, subunit A, domain 3"/>
    <property type="match status" value="1"/>
</dbReference>
<dbReference type="PROSITE" id="PS00073">
    <property type="entry name" value="ACYL_COA_DH_2"/>
    <property type="match status" value="1"/>
</dbReference>
<dbReference type="RefSeq" id="WP_284055625.1">
    <property type="nucleotide sequence ID" value="NZ_JAMSLR010000001.1"/>
</dbReference>
<dbReference type="InterPro" id="IPR013786">
    <property type="entry name" value="AcylCoA_DH/ox_N"/>
</dbReference>
<reference evidence="10" key="1">
    <citation type="submission" date="2022-06" db="EMBL/GenBank/DDBJ databases">
        <title>CFH 74404 Thermomicrobiaceae sp.</title>
        <authorList>
            <person name="Ming H."/>
            <person name="Li W.-J."/>
            <person name="Zhao Z."/>
        </authorList>
    </citation>
    <scope>NUCLEOTIDE SEQUENCE</scope>
    <source>
        <strain evidence="10">CFH 74404</strain>
    </source>
</reference>
<dbReference type="GO" id="GO:0050660">
    <property type="term" value="F:flavin adenine dinucleotide binding"/>
    <property type="evidence" value="ECO:0007669"/>
    <property type="project" value="InterPro"/>
</dbReference>
<comment type="cofactor">
    <cofactor evidence="1 6">
        <name>FAD</name>
        <dbReference type="ChEBI" id="CHEBI:57692"/>
    </cofactor>
</comment>
<dbReference type="Pfam" id="PF02770">
    <property type="entry name" value="Acyl-CoA_dh_M"/>
    <property type="match status" value="1"/>
</dbReference>
<dbReference type="InterPro" id="IPR006089">
    <property type="entry name" value="Acyl-CoA_DH_CS"/>
</dbReference>
<evidence type="ECO:0000259" key="9">
    <source>
        <dbReference type="Pfam" id="PF02771"/>
    </source>
</evidence>
<dbReference type="InterPro" id="IPR006091">
    <property type="entry name" value="Acyl-CoA_Oxase/DH_mid-dom"/>
</dbReference>
<keyword evidence="11" id="KW-1185">Reference proteome</keyword>
<proteinExistence type="inferred from homology"/>
<dbReference type="PANTHER" id="PTHR43884">
    <property type="entry name" value="ACYL-COA DEHYDROGENASE"/>
    <property type="match status" value="1"/>
</dbReference>
<protein>
    <submittedName>
        <fullName evidence="10">Acyl-CoA dehydrogenase family protein</fullName>
    </submittedName>
</protein>
<dbReference type="InterPro" id="IPR037069">
    <property type="entry name" value="AcylCoA_DH/ox_N_sf"/>
</dbReference>
<dbReference type="FunFam" id="1.20.140.10:FF:000011">
    <property type="entry name" value="Medium-chain specific acyl-CoA dehydrogenase, mitochondrial"/>
    <property type="match status" value="1"/>
</dbReference>
<dbReference type="Gene3D" id="2.40.110.10">
    <property type="entry name" value="Butyryl-CoA Dehydrogenase, subunit A, domain 2"/>
    <property type="match status" value="1"/>
</dbReference>
<evidence type="ECO:0000256" key="3">
    <source>
        <dbReference type="ARBA" id="ARBA00022630"/>
    </source>
</evidence>
<dbReference type="InterPro" id="IPR009100">
    <property type="entry name" value="AcylCoA_DH/oxidase_NM_dom_sf"/>
</dbReference>
<dbReference type="PANTHER" id="PTHR43884:SF12">
    <property type="entry name" value="ISOVALERYL-COA DEHYDROGENASE, MITOCHONDRIAL-RELATED"/>
    <property type="match status" value="1"/>
</dbReference>
<evidence type="ECO:0000259" key="8">
    <source>
        <dbReference type="Pfam" id="PF02770"/>
    </source>
</evidence>
<evidence type="ECO:0000256" key="6">
    <source>
        <dbReference type="RuleBase" id="RU362125"/>
    </source>
</evidence>
<sequence length="388" mass="42541">MDFLLTDKQRALRDRARAFAEREVLPVAAELDREERHPRELIARARAEGLVELNIPCEYGGPGLGILDSALVCEQFAWACAGFGTAALLNGLAAEPIILAGTEEQKRRWLPRLLNGEYASFALTEPHAGSDVAAIQTRAERRGDRYVLTGQKRWIGNAPIASFFVLFAKTDPEAGRRGISAFLVDRATPGIEVRTLRKLGHRCAPTGEITFSAVEVPAESRLGREGDGFLLAMQVFDRTRPLIAAFGVGVIQRSLDEALAYAMQRQTMGHPIIEHQAVGHKLAEMRIRLEAARWLTYHAAWLADQGRRNTLEAAAAKAFAADSAMWAATEAVQIFGGNGYGIDFPVEKLLRDAKLLQIYEGTSEIQRNIVVRELAKAFAGASAEHGQS</sequence>
<gene>
    <name evidence="10" type="ORF">NET02_01635</name>
</gene>
<evidence type="ECO:0000259" key="7">
    <source>
        <dbReference type="Pfam" id="PF00441"/>
    </source>
</evidence>
<keyword evidence="3 6" id="KW-0285">Flavoprotein</keyword>
<dbReference type="FunFam" id="2.40.110.10:FF:000001">
    <property type="entry name" value="Acyl-CoA dehydrogenase, mitochondrial"/>
    <property type="match status" value="1"/>
</dbReference>
<dbReference type="GO" id="GO:0003995">
    <property type="term" value="F:acyl-CoA dehydrogenase activity"/>
    <property type="evidence" value="ECO:0007669"/>
    <property type="project" value="InterPro"/>
</dbReference>
<accession>A0AA42B988</accession>
<evidence type="ECO:0000256" key="5">
    <source>
        <dbReference type="ARBA" id="ARBA00023002"/>
    </source>
</evidence>
<evidence type="ECO:0000313" key="11">
    <source>
        <dbReference type="Proteomes" id="UP001165306"/>
    </source>
</evidence>
<keyword evidence="5 6" id="KW-0560">Oxidoreductase</keyword>
<evidence type="ECO:0000256" key="1">
    <source>
        <dbReference type="ARBA" id="ARBA00001974"/>
    </source>
</evidence>
<evidence type="ECO:0000256" key="2">
    <source>
        <dbReference type="ARBA" id="ARBA00009347"/>
    </source>
</evidence>
<evidence type="ECO:0000313" key="10">
    <source>
        <dbReference type="EMBL" id="MCM8747842.1"/>
    </source>
</evidence>
<feature type="domain" description="Acyl-CoA oxidase/dehydrogenase middle" evidence="8">
    <location>
        <begin position="120"/>
        <end position="214"/>
    </location>
</feature>
<dbReference type="PROSITE" id="PS00072">
    <property type="entry name" value="ACYL_COA_DH_1"/>
    <property type="match status" value="1"/>
</dbReference>
<dbReference type="Pfam" id="PF02771">
    <property type="entry name" value="Acyl-CoA_dh_N"/>
    <property type="match status" value="1"/>
</dbReference>
<comment type="similarity">
    <text evidence="2 6">Belongs to the acyl-CoA dehydrogenase family.</text>
</comment>
<dbReference type="Proteomes" id="UP001165306">
    <property type="component" value="Unassembled WGS sequence"/>
</dbReference>
<feature type="domain" description="Acyl-CoA dehydrogenase/oxidase N-terminal" evidence="9">
    <location>
        <begin position="6"/>
        <end position="117"/>
    </location>
</feature>
<name>A0AA42B988_9BACT</name>
<dbReference type="PIRSF" id="PIRSF016578">
    <property type="entry name" value="HsaA"/>
    <property type="match status" value="1"/>
</dbReference>
<dbReference type="Gene3D" id="1.10.540.10">
    <property type="entry name" value="Acyl-CoA dehydrogenase/oxidase, N-terminal domain"/>
    <property type="match status" value="1"/>
</dbReference>
<dbReference type="InterPro" id="IPR036250">
    <property type="entry name" value="AcylCo_DH-like_C"/>
</dbReference>
<organism evidence="10 11">
    <name type="scientific">Thermalbibacter longus</name>
    <dbReference type="NCBI Taxonomy" id="2951981"/>
    <lineage>
        <taxon>Bacteria</taxon>
        <taxon>Pseudomonadati</taxon>
        <taxon>Thermomicrobiota</taxon>
        <taxon>Thermomicrobia</taxon>
        <taxon>Thermomicrobiales</taxon>
        <taxon>Thermomicrobiaceae</taxon>
        <taxon>Thermalbibacter</taxon>
    </lineage>
</organism>
<dbReference type="Pfam" id="PF00441">
    <property type="entry name" value="Acyl-CoA_dh_1"/>
    <property type="match status" value="1"/>
</dbReference>